<protein>
    <submittedName>
        <fullName evidence="1">Uncharacterized protein</fullName>
    </submittedName>
</protein>
<dbReference type="RefSeq" id="WP_128555773.1">
    <property type="nucleotide sequence ID" value="NZ_QUAK01000062.1"/>
</dbReference>
<evidence type="ECO:0000313" key="2">
    <source>
        <dbReference type="Proteomes" id="UP000263094"/>
    </source>
</evidence>
<gene>
    <name evidence="1" type="ORF">DY218_11080</name>
</gene>
<keyword evidence="2" id="KW-1185">Reference proteome</keyword>
<dbReference type="EMBL" id="QUAK01000062">
    <property type="protein sequence ID" value="RFU86673.1"/>
    <property type="molecule type" value="Genomic_DNA"/>
</dbReference>
<dbReference type="Proteomes" id="UP000263094">
    <property type="component" value="Unassembled WGS sequence"/>
</dbReference>
<dbReference type="AlphaFoldDB" id="A0A372M8A4"/>
<accession>A0A372M8A4</accession>
<dbReference type="OrthoDB" id="3378334at2"/>
<reference evidence="1 2" key="1">
    <citation type="submission" date="2018-08" db="EMBL/GenBank/DDBJ databases">
        <title>Isolation, diversity and antifungal activity of Actinobacteria from wheat.</title>
        <authorList>
            <person name="Han C."/>
        </authorList>
    </citation>
    <scope>NUCLEOTIDE SEQUENCE [LARGE SCALE GENOMIC DNA]</scope>
    <source>
        <strain evidence="1 2">NEAU-YY421</strain>
    </source>
</reference>
<name>A0A372M8A4_9ACTN</name>
<sequence length="110" mass="12075">MRTCGEPLDLRGTFHLALIRTDHLPTLRELLPEALPWSEFLPDDDIETMLGELVSTARGTVSPQSPDPVATLLAQWQHTAEIYADPALHNAVTREPEGDLGAVPAPRITE</sequence>
<evidence type="ECO:0000313" key="1">
    <source>
        <dbReference type="EMBL" id="RFU86673.1"/>
    </source>
</evidence>
<proteinExistence type="predicted"/>
<organism evidence="1 2">
    <name type="scientific">Streptomyces triticagri</name>
    <dbReference type="NCBI Taxonomy" id="2293568"/>
    <lineage>
        <taxon>Bacteria</taxon>
        <taxon>Bacillati</taxon>
        <taxon>Actinomycetota</taxon>
        <taxon>Actinomycetes</taxon>
        <taxon>Kitasatosporales</taxon>
        <taxon>Streptomycetaceae</taxon>
        <taxon>Streptomyces</taxon>
    </lineage>
</organism>
<comment type="caution">
    <text evidence="1">The sequence shown here is derived from an EMBL/GenBank/DDBJ whole genome shotgun (WGS) entry which is preliminary data.</text>
</comment>